<dbReference type="CDD" id="cd11482">
    <property type="entry name" value="SLC-NCS1sbd_NRT1-like"/>
    <property type="match status" value="1"/>
</dbReference>
<dbReference type="InterPro" id="IPR001248">
    <property type="entry name" value="Pur-cyt_permease"/>
</dbReference>
<protein>
    <recommendedName>
        <fullName evidence="9">Allantoin permease</fullName>
    </recommendedName>
</protein>
<evidence type="ECO:0000256" key="2">
    <source>
        <dbReference type="ARBA" id="ARBA00008974"/>
    </source>
</evidence>
<comment type="subcellular location">
    <subcellularLocation>
        <location evidence="1">Membrane</location>
        <topology evidence="1">Multi-pass membrane protein</topology>
    </subcellularLocation>
</comment>
<dbReference type="PANTHER" id="PTHR30618">
    <property type="entry name" value="NCS1 FAMILY PURINE/PYRIMIDINE TRANSPORTER"/>
    <property type="match status" value="1"/>
</dbReference>
<name>A0A4U0TN19_9PEZI</name>
<keyword evidence="5 6" id="KW-0472">Membrane</keyword>
<dbReference type="Pfam" id="PF02133">
    <property type="entry name" value="Transp_cyt_pur"/>
    <property type="match status" value="1"/>
</dbReference>
<organism evidence="7 8">
    <name type="scientific">Salinomyces thailandicus</name>
    <dbReference type="NCBI Taxonomy" id="706561"/>
    <lineage>
        <taxon>Eukaryota</taxon>
        <taxon>Fungi</taxon>
        <taxon>Dikarya</taxon>
        <taxon>Ascomycota</taxon>
        <taxon>Pezizomycotina</taxon>
        <taxon>Dothideomycetes</taxon>
        <taxon>Dothideomycetidae</taxon>
        <taxon>Mycosphaerellales</taxon>
        <taxon>Teratosphaeriaceae</taxon>
        <taxon>Salinomyces</taxon>
    </lineage>
</organism>
<sequence length="595" mass="66436">MKRPSISALRSQVDEKAHHAKRAFASWQGFKEWVQVPDTALDQHGEHRSRVTWSNEDLDPTPSEKRTWKWYNFVIFYWALSFGNWTLGSTMVGIGLNWWQSVITIFLSQLISSTAMFFNSRCASVYHIGYPVVARTVFGMYGSYYFVAARAALAIIWFGVQLYSGSALLANMLRAVFGHDYTEIPNAIPESMGITSAGMLAFFLFWLLHLPLTFFRPYRLRKFFNFKVIVMLPAIWGLFIFCMVETKGKIGLGHLETTSKVNNNGWGWFFVYSINAGMGNTATLITNQPDIARWSKTRSGAMWSQLLTNPIAVTLSASLGILATAAINNAWGTALWNQWDLLDAILDHYWSAGARTGVFLAAAGWTVSILGTNVAANMIPFGSDCTLLFPRYLTIPRGQFLVECLGFAICPWKILASANVFTTFLSGYGLFMASVVAIMVCDYFLLTKGNVFISHCYNASKDNQHYRYTYGVNLQAVLAYLVGIALPFAGFVGTLGPTVSDTASKMGQLGWMLSFVSSFVVYYLVCLVWPTQNQKVIKEMRLGWEEMSHKELRAVDGTYISEELQGNPETSIVVGPEKTAGASIGDADSWDHTVR</sequence>
<feature type="transmembrane region" description="Helical" evidence="6">
    <location>
        <begin position="192"/>
        <end position="212"/>
    </location>
</feature>
<comment type="caution">
    <text evidence="7">The sequence shown here is derived from an EMBL/GenBank/DDBJ whole genome shotgun (WGS) entry which is preliminary data.</text>
</comment>
<dbReference type="OrthoDB" id="2018619at2759"/>
<dbReference type="Gene3D" id="1.10.4160.10">
    <property type="entry name" value="Hydantoin permease"/>
    <property type="match status" value="1"/>
</dbReference>
<feature type="transmembrane region" description="Helical" evidence="6">
    <location>
        <begin position="224"/>
        <end position="246"/>
    </location>
</feature>
<keyword evidence="4 6" id="KW-1133">Transmembrane helix</keyword>
<feature type="transmembrane region" description="Helical" evidence="6">
    <location>
        <begin position="468"/>
        <end position="489"/>
    </location>
</feature>
<dbReference type="InterPro" id="IPR045225">
    <property type="entry name" value="Uracil/uridine/allantoin_perm"/>
</dbReference>
<evidence type="ECO:0000256" key="6">
    <source>
        <dbReference type="SAM" id="Phobius"/>
    </source>
</evidence>
<dbReference type="PANTHER" id="PTHR30618:SF0">
    <property type="entry name" value="PURINE-URACIL PERMEASE NCS1"/>
    <property type="match status" value="1"/>
</dbReference>
<dbReference type="GO" id="GO:0015205">
    <property type="term" value="F:nucleobase transmembrane transporter activity"/>
    <property type="evidence" value="ECO:0007669"/>
    <property type="project" value="TreeGrafter"/>
</dbReference>
<feature type="transmembrane region" description="Helical" evidence="6">
    <location>
        <begin position="427"/>
        <end position="447"/>
    </location>
</feature>
<evidence type="ECO:0000313" key="8">
    <source>
        <dbReference type="Proteomes" id="UP000308549"/>
    </source>
</evidence>
<evidence type="ECO:0008006" key="9">
    <source>
        <dbReference type="Google" id="ProtNLM"/>
    </source>
</evidence>
<feature type="transmembrane region" description="Helical" evidence="6">
    <location>
        <begin position="306"/>
        <end position="327"/>
    </location>
</feature>
<keyword evidence="8" id="KW-1185">Reference proteome</keyword>
<evidence type="ECO:0000256" key="1">
    <source>
        <dbReference type="ARBA" id="ARBA00004141"/>
    </source>
</evidence>
<accession>A0A4U0TN19</accession>
<feature type="transmembrane region" description="Helical" evidence="6">
    <location>
        <begin position="358"/>
        <end position="379"/>
    </location>
</feature>
<evidence type="ECO:0000313" key="7">
    <source>
        <dbReference type="EMBL" id="TKA23297.1"/>
    </source>
</evidence>
<proteinExistence type="inferred from homology"/>
<dbReference type="EMBL" id="NAJL01000058">
    <property type="protein sequence ID" value="TKA23297.1"/>
    <property type="molecule type" value="Genomic_DNA"/>
</dbReference>
<dbReference type="AlphaFoldDB" id="A0A4U0TN19"/>
<reference evidence="7 8" key="1">
    <citation type="submission" date="2017-03" db="EMBL/GenBank/DDBJ databases">
        <title>Genomes of endolithic fungi from Antarctica.</title>
        <authorList>
            <person name="Coleine C."/>
            <person name="Masonjones S."/>
            <person name="Stajich J.E."/>
        </authorList>
    </citation>
    <scope>NUCLEOTIDE SEQUENCE [LARGE SCALE GENOMIC DNA]</scope>
    <source>
        <strain evidence="7 8">CCFEE 6315</strain>
    </source>
</reference>
<dbReference type="Proteomes" id="UP000308549">
    <property type="component" value="Unassembled WGS sequence"/>
</dbReference>
<feature type="transmembrane region" description="Helical" evidence="6">
    <location>
        <begin position="266"/>
        <end position="285"/>
    </location>
</feature>
<evidence type="ECO:0000256" key="5">
    <source>
        <dbReference type="ARBA" id="ARBA00023136"/>
    </source>
</evidence>
<gene>
    <name evidence="7" type="ORF">B0A50_07354</name>
</gene>
<evidence type="ECO:0000256" key="3">
    <source>
        <dbReference type="ARBA" id="ARBA00022692"/>
    </source>
</evidence>
<keyword evidence="3 6" id="KW-0812">Transmembrane</keyword>
<feature type="transmembrane region" description="Helical" evidence="6">
    <location>
        <begin position="509"/>
        <end position="531"/>
    </location>
</feature>
<dbReference type="GO" id="GO:0005886">
    <property type="term" value="C:plasma membrane"/>
    <property type="evidence" value="ECO:0007669"/>
    <property type="project" value="TreeGrafter"/>
</dbReference>
<feature type="transmembrane region" description="Helical" evidence="6">
    <location>
        <begin position="70"/>
        <end position="92"/>
    </location>
</feature>
<comment type="similarity">
    <text evidence="2">Belongs to the purine-cytosine permease (2.A.39) family.</text>
</comment>
<evidence type="ECO:0000256" key="4">
    <source>
        <dbReference type="ARBA" id="ARBA00022989"/>
    </source>
</evidence>